<feature type="region of interest" description="Disordered" evidence="1">
    <location>
        <begin position="1"/>
        <end position="51"/>
    </location>
</feature>
<dbReference type="EMBL" id="BKCJ010549804">
    <property type="protein sequence ID" value="GFB08978.1"/>
    <property type="molecule type" value="Genomic_DNA"/>
</dbReference>
<accession>A0A699KW27</accession>
<gene>
    <name evidence="3" type="ORF">Tci_680949</name>
</gene>
<dbReference type="PANTHER" id="PTHR11439:SF509">
    <property type="entry name" value="RNA-DIRECTED DNA POLYMERASE"/>
    <property type="match status" value="1"/>
</dbReference>
<organism evidence="3">
    <name type="scientific">Tanacetum cinerariifolium</name>
    <name type="common">Dalmatian daisy</name>
    <name type="synonym">Chrysanthemum cinerariifolium</name>
    <dbReference type="NCBI Taxonomy" id="118510"/>
    <lineage>
        <taxon>Eukaryota</taxon>
        <taxon>Viridiplantae</taxon>
        <taxon>Streptophyta</taxon>
        <taxon>Embryophyta</taxon>
        <taxon>Tracheophyta</taxon>
        <taxon>Spermatophyta</taxon>
        <taxon>Magnoliopsida</taxon>
        <taxon>eudicotyledons</taxon>
        <taxon>Gunneridae</taxon>
        <taxon>Pentapetalae</taxon>
        <taxon>asterids</taxon>
        <taxon>campanulids</taxon>
        <taxon>Asterales</taxon>
        <taxon>Asteraceae</taxon>
        <taxon>Asteroideae</taxon>
        <taxon>Anthemideae</taxon>
        <taxon>Anthemidinae</taxon>
        <taxon>Tanacetum</taxon>
    </lineage>
</organism>
<feature type="compositionally biased region" description="Basic and acidic residues" evidence="1">
    <location>
        <begin position="24"/>
        <end position="37"/>
    </location>
</feature>
<evidence type="ECO:0000313" key="3">
    <source>
        <dbReference type="EMBL" id="GFB08978.1"/>
    </source>
</evidence>
<protein>
    <recommendedName>
        <fullName evidence="2">Reverse transcriptase Ty1/copia-type domain-containing protein</fullName>
    </recommendedName>
</protein>
<dbReference type="PANTHER" id="PTHR11439">
    <property type="entry name" value="GAG-POL-RELATED RETROTRANSPOSON"/>
    <property type="match status" value="1"/>
</dbReference>
<evidence type="ECO:0000259" key="2">
    <source>
        <dbReference type="Pfam" id="PF07727"/>
    </source>
</evidence>
<proteinExistence type="predicted"/>
<sequence length="280" mass="31820">MNYKPVVARTQSNGSAGTKACNNEGEKEKKDAIDPRNKGSKVLSTKEPRVNQEKDTDVNITNNINTISLTDNAASLEDNSVDENIGHTQEEGIDYDEVFVSVARIKVIRLFLAHASFKDFVVYQIDVSACLYEKIKKEVYVCQPLRFEDPKFPNKVYKVEKALYGLHQAPKAWSTRKQMCIEFKKMMHKKFQMSSMREITFFLGLQTASTPMETHQTLLKDEKGEDVDEHLYRSMIRSLVYLTSSRPDIMFTICTCYKKQTVVANSTTEAEYVAASSCCG</sequence>
<name>A0A699KW27_TANCI</name>
<evidence type="ECO:0000256" key="1">
    <source>
        <dbReference type="SAM" id="MobiDB-lite"/>
    </source>
</evidence>
<dbReference type="AlphaFoldDB" id="A0A699KW27"/>
<feature type="domain" description="Reverse transcriptase Ty1/copia-type" evidence="2">
    <location>
        <begin position="86"/>
        <end position="176"/>
    </location>
</feature>
<reference evidence="3" key="1">
    <citation type="journal article" date="2019" name="Sci. Rep.">
        <title>Draft genome of Tanacetum cinerariifolium, the natural source of mosquito coil.</title>
        <authorList>
            <person name="Yamashiro T."/>
            <person name="Shiraishi A."/>
            <person name="Satake H."/>
            <person name="Nakayama K."/>
        </authorList>
    </citation>
    <scope>NUCLEOTIDE SEQUENCE</scope>
</reference>
<dbReference type="InterPro" id="IPR013103">
    <property type="entry name" value="RVT_2"/>
</dbReference>
<dbReference type="Pfam" id="PF07727">
    <property type="entry name" value="RVT_2"/>
    <property type="match status" value="1"/>
</dbReference>
<comment type="caution">
    <text evidence="3">The sequence shown here is derived from an EMBL/GenBank/DDBJ whole genome shotgun (WGS) entry which is preliminary data.</text>
</comment>